<evidence type="ECO:0000256" key="1">
    <source>
        <dbReference type="SAM" id="Phobius"/>
    </source>
</evidence>
<dbReference type="AlphaFoldDB" id="A0A6M1TXP8"/>
<dbReference type="RefSeq" id="WP_165053357.1">
    <property type="nucleotide sequence ID" value="NZ_JAALFE010000027.1"/>
</dbReference>
<feature type="transmembrane region" description="Helical" evidence="1">
    <location>
        <begin position="72"/>
        <end position="95"/>
    </location>
</feature>
<keyword evidence="3" id="KW-1185">Reference proteome</keyword>
<evidence type="ECO:0000313" key="2">
    <source>
        <dbReference type="EMBL" id="NGQ92970.1"/>
    </source>
</evidence>
<dbReference type="EMBL" id="JAALFE010000027">
    <property type="protein sequence ID" value="NGQ92970.1"/>
    <property type="molecule type" value="Genomic_DNA"/>
</dbReference>
<organism evidence="2 3">
    <name type="scientific">Paragemmobacter kunshanensis</name>
    <dbReference type="NCBI Taxonomy" id="2583234"/>
    <lineage>
        <taxon>Bacteria</taxon>
        <taxon>Pseudomonadati</taxon>
        <taxon>Pseudomonadota</taxon>
        <taxon>Alphaproteobacteria</taxon>
        <taxon>Rhodobacterales</taxon>
        <taxon>Paracoccaceae</taxon>
        <taxon>Paragemmobacter</taxon>
    </lineage>
</organism>
<reference evidence="2 3" key="1">
    <citation type="submission" date="2020-02" db="EMBL/GenBank/DDBJ databases">
        <title>Rhodobacter translucens sp. nov., a novel bacterium isolated from activated sludge.</title>
        <authorList>
            <person name="Liu J."/>
        </authorList>
    </citation>
    <scope>NUCLEOTIDE SEQUENCE [LARGE SCALE GENOMIC DNA]</scope>
    <source>
        <strain evidence="2 3">HX-7-19</strain>
    </source>
</reference>
<sequence>MARKTDGMQGREGLEDLFAAMREERVPPSDALMARVLADALAHQPRPALPVAAEVGAGVAVRPGLWRRLAGLFGGAGALAGMGTAAVAGLFIGFVQPEGLSLLGDAVLGTPLETVELIPDVDMLFAGN</sequence>
<name>A0A6M1TXP8_9RHOB</name>
<dbReference type="Proteomes" id="UP000474758">
    <property type="component" value="Unassembled WGS sequence"/>
</dbReference>
<keyword evidence="1" id="KW-0472">Membrane</keyword>
<keyword evidence="1" id="KW-1133">Transmembrane helix</keyword>
<keyword evidence="1" id="KW-0812">Transmembrane</keyword>
<protein>
    <submittedName>
        <fullName evidence="2">Dihydroorotate dehydrogenase</fullName>
    </submittedName>
</protein>
<accession>A0A6M1TXP8</accession>
<proteinExistence type="predicted"/>
<gene>
    <name evidence="2" type="ORF">G5V65_18925</name>
</gene>
<evidence type="ECO:0000313" key="3">
    <source>
        <dbReference type="Proteomes" id="UP000474758"/>
    </source>
</evidence>
<comment type="caution">
    <text evidence="2">The sequence shown here is derived from an EMBL/GenBank/DDBJ whole genome shotgun (WGS) entry which is preliminary data.</text>
</comment>